<feature type="transmembrane region" description="Helical" evidence="2">
    <location>
        <begin position="6"/>
        <end position="27"/>
    </location>
</feature>
<keyword evidence="4" id="KW-1185">Reference proteome</keyword>
<keyword evidence="2" id="KW-0812">Transmembrane</keyword>
<evidence type="ECO:0000256" key="2">
    <source>
        <dbReference type="SAM" id="Phobius"/>
    </source>
</evidence>
<feature type="compositionally biased region" description="Low complexity" evidence="1">
    <location>
        <begin position="40"/>
        <end position="50"/>
    </location>
</feature>
<evidence type="ECO:0000256" key="1">
    <source>
        <dbReference type="SAM" id="MobiDB-lite"/>
    </source>
</evidence>
<evidence type="ECO:0000313" key="3">
    <source>
        <dbReference type="EMBL" id="REK85390.1"/>
    </source>
</evidence>
<dbReference type="Proteomes" id="UP000262477">
    <property type="component" value="Unassembled WGS sequence"/>
</dbReference>
<evidence type="ECO:0000313" key="4">
    <source>
        <dbReference type="Proteomes" id="UP000262477"/>
    </source>
</evidence>
<keyword evidence="2" id="KW-1133">Transmembrane helix</keyword>
<comment type="caution">
    <text evidence="3">The sequence shown here is derived from an EMBL/GenBank/DDBJ whole genome shotgun (WGS) entry which is preliminary data.</text>
</comment>
<sequence>MVTAVVDVMCAMGVVGVALVTGMADVAHGGIRDGRRRGARPAAPAYAGERTTPEGRGRPGHPPRAHTPHPRPDQGVCTPARRGENGS</sequence>
<accession>A0A371PSB7</accession>
<organism evidence="3 4">
    <name type="scientific">Streptomyces inhibens</name>
    <dbReference type="NCBI Taxonomy" id="2293571"/>
    <lineage>
        <taxon>Bacteria</taxon>
        <taxon>Bacillati</taxon>
        <taxon>Actinomycetota</taxon>
        <taxon>Actinomycetes</taxon>
        <taxon>Kitasatosporales</taxon>
        <taxon>Streptomycetaceae</taxon>
        <taxon>Streptomyces</taxon>
    </lineage>
</organism>
<dbReference type="AlphaFoldDB" id="A0A371PSB7"/>
<reference evidence="3 4" key="1">
    <citation type="submission" date="2018-08" db="EMBL/GenBank/DDBJ databases">
        <title>Streptomyces NEAU-D10 sp. nov., a novel Actinomycete isolated from soil.</title>
        <authorList>
            <person name="Jin L."/>
        </authorList>
    </citation>
    <scope>NUCLEOTIDE SEQUENCE [LARGE SCALE GENOMIC DNA]</scope>
    <source>
        <strain evidence="3 4">NEAU-D10</strain>
    </source>
</reference>
<name>A0A371PSB7_STRIH</name>
<proteinExistence type="predicted"/>
<dbReference type="EMBL" id="QUAC01000439">
    <property type="protein sequence ID" value="REK85390.1"/>
    <property type="molecule type" value="Genomic_DNA"/>
</dbReference>
<gene>
    <name evidence="3" type="ORF">DY245_38105</name>
</gene>
<keyword evidence="2" id="KW-0472">Membrane</keyword>
<protein>
    <submittedName>
        <fullName evidence="3">Uncharacterized protein</fullName>
    </submittedName>
</protein>
<feature type="region of interest" description="Disordered" evidence="1">
    <location>
        <begin position="28"/>
        <end position="87"/>
    </location>
</feature>
<dbReference type="RefSeq" id="WP_128511661.1">
    <property type="nucleotide sequence ID" value="NZ_QUAC01000439.1"/>
</dbReference>
<feature type="compositionally biased region" description="Basic residues" evidence="1">
    <location>
        <begin position="58"/>
        <end position="69"/>
    </location>
</feature>